<name>A0A8J1U658_OWEFU</name>
<evidence type="ECO:0000256" key="3">
    <source>
        <dbReference type="ARBA" id="ARBA00022989"/>
    </source>
</evidence>
<feature type="transmembrane region" description="Helical" evidence="6">
    <location>
        <begin position="178"/>
        <end position="207"/>
    </location>
</feature>
<proteinExistence type="predicted"/>
<dbReference type="Gene3D" id="1.20.140.150">
    <property type="match status" value="1"/>
</dbReference>
<organism evidence="7 8">
    <name type="scientific">Owenia fusiformis</name>
    <name type="common">Polychaete worm</name>
    <dbReference type="NCBI Taxonomy" id="6347"/>
    <lineage>
        <taxon>Eukaryota</taxon>
        <taxon>Metazoa</taxon>
        <taxon>Spiralia</taxon>
        <taxon>Lophotrochozoa</taxon>
        <taxon>Annelida</taxon>
        <taxon>Polychaeta</taxon>
        <taxon>Sedentaria</taxon>
        <taxon>Canalipalpata</taxon>
        <taxon>Sabellida</taxon>
        <taxon>Oweniida</taxon>
        <taxon>Oweniidae</taxon>
        <taxon>Owenia</taxon>
    </lineage>
</organism>
<protein>
    <submittedName>
        <fullName evidence="7">Uncharacterized protein</fullName>
    </submittedName>
</protein>
<dbReference type="PANTHER" id="PTHR10671:SF108">
    <property type="entry name" value="CLAUDIN FAMILY PROTEIN-RELATED"/>
    <property type="match status" value="1"/>
</dbReference>
<dbReference type="Proteomes" id="UP000749559">
    <property type="component" value="Unassembled WGS sequence"/>
</dbReference>
<feature type="transmembrane region" description="Helical" evidence="6">
    <location>
        <begin position="260"/>
        <end position="283"/>
    </location>
</feature>
<gene>
    <name evidence="7" type="ORF">OFUS_LOCUS16227</name>
</gene>
<dbReference type="InterPro" id="IPR050579">
    <property type="entry name" value="PMP-22/EMP/MP20-like"/>
</dbReference>
<keyword evidence="4 6" id="KW-0472">Membrane</keyword>
<dbReference type="Pfam" id="PF13903">
    <property type="entry name" value="Claudin_2"/>
    <property type="match status" value="1"/>
</dbReference>
<evidence type="ECO:0000256" key="1">
    <source>
        <dbReference type="ARBA" id="ARBA00004141"/>
    </source>
</evidence>
<accession>A0A8J1U658</accession>
<evidence type="ECO:0000313" key="8">
    <source>
        <dbReference type="Proteomes" id="UP000749559"/>
    </source>
</evidence>
<feature type="region of interest" description="Disordered" evidence="5">
    <location>
        <begin position="131"/>
        <end position="156"/>
    </location>
</feature>
<evidence type="ECO:0000256" key="6">
    <source>
        <dbReference type="SAM" id="Phobius"/>
    </source>
</evidence>
<feature type="transmembrane region" description="Helical" evidence="6">
    <location>
        <begin position="214"/>
        <end position="236"/>
    </location>
</feature>
<feature type="transmembrane region" description="Helical" evidence="6">
    <location>
        <begin position="78"/>
        <end position="101"/>
    </location>
</feature>
<comment type="subcellular location">
    <subcellularLocation>
        <location evidence="1">Membrane</location>
        <topology evidence="1">Multi-pass membrane protein</topology>
    </subcellularLocation>
</comment>
<dbReference type="EMBL" id="CAIIXF020000008">
    <property type="protein sequence ID" value="CAH1791104.1"/>
    <property type="molecule type" value="Genomic_DNA"/>
</dbReference>
<reference evidence="7" key="1">
    <citation type="submission" date="2022-03" db="EMBL/GenBank/DDBJ databases">
        <authorList>
            <person name="Martin C."/>
        </authorList>
    </citation>
    <scope>NUCLEOTIDE SEQUENCE</scope>
</reference>
<dbReference type="AlphaFoldDB" id="A0A8J1U658"/>
<evidence type="ECO:0000256" key="5">
    <source>
        <dbReference type="SAM" id="MobiDB-lite"/>
    </source>
</evidence>
<keyword evidence="2 6" id="KW-0812">Transmembrane</keyword>
<evidence type="ECO:0000256" key="2">
    <source>
        <dbReference type="ARBA" id="ARBA00022692"/>
    </source>
</evidence>
<dbReference type="InterPro" id="IPR004031">
    <property type="entry name" value="PMP22/EMP/MP20/Claudin"/>
</dbReference>
<keyword evidence="3 6" id="KW-1133">Transmembrane helix</keyword>
<sequence length="288" mass="31671">MLYFKTLIKQSYKIRKVFGLLPNTWFIKSYSVCFTSLRMRFLFREWFTGSTSKRIRHKNIAIDEDKLKMEGQGKKSGGSCAMAFTLIFIGAAVGCGIAGLITSSWMVADRNGTQLNLGLWESCPKGTNWFGGAEPEPEPENTNVTTPEPGPEPEAIPEPFDGSCDVFIVEQFDRLDPWIITCTIISTVGVVFALLAFFIAIGTLCFAGNKHLHIFLMIVALFAGLLLFVAVALYGANANPTTGAYSWALSTGATSMNFGYSYFLMITACFTSIIGGICTQLLIQSRFD</sequence>
<comment type="caution">
    <text evidence="7">The sequence shown here is derived from an EMBL/GenBank/DDBJ whole genome shotgun (WGS) entry which is preliminary data.</text>
</comment>
<evidence type="ECO:0000256" key="4">
    <source>
        <dbReference type="ARBA" id="ARBA00023136"/>
    </source>
</evidence>
<dbReference type="GO" id="GO:0005886">
    <property type="term" value="C:plasma membrane"/>
    <property type="evidence" value="ECO:0007669"/>
    <property type="project" value="TreeGrafter"/>
</dbReference>
<dbReference type="PANTHER" id="PTHR10671">
    <property type="entry name" value="EPITHELIAL MEMBRANE PROTEIN-RELATED"/>
    <property type="match status" value="1"/>
</dbReference>
<keyword evidence="8" id="KW-1185">Reference proteome</keyword>
<evidence type="ECO:0000313" key="7">
    <source>
        <dbReference type="EMBL" id="CAH1791104.1"/>
    </source>
</evidence>